<dbReference type="EMBL" id="JAHLOQ010000004">
    <property type="protein sequence ID" value="MBU5335275.1"/>
    <property type="molecule type" value="Genomic_DNA"/>
</dbReference>
<sequence>MILISILFAYLGTKIWFLFILLIKVKKLNKISKKVLTIIKIGDKVLLVFEKQDKTQEAEKQKAKNFLKKLLTKKNSFDTIKKLI</sequence>
<proteinExistence type="predicted"/>
<evidence type="ECO:0000313" key="3">
    <source>
        <dbReference type="Proteomes" id="UP001196301"/>
    </source>
</evidence>
<dbReference type="RefSeq" id="WP_216568433.1">
    <property type="nucleotide sequence ID" value="NZ_JAHLOQ010000004.1"/>
</dbReference>
<accession>A0ABS6DTV8</accession>
<keyword evidence="3" id="KW-1185">Reference proteome</keyword>
<organism evidence="2 3">
    <name type="scientific">Intestinibacter bartlettii</name>
    <dbReference type="NCBI Taxonomy" id="261299"/>
    <lineage>
        <taxon>Bacteria</taxon>
        <taxon>Bacillati</taxon>
        <taxon>Bacillota</taxon>
        <taxon>Clostridia</taxon>
        <taxon>Peptostreptococcales</taxon>
        <taxon>Peptostreptococcaceae</taxon>
        <taxon>Intestinibacter</taxon>
    </lineage>
</organism>
<keyword evidence="1" id="KW-0812">Transmembrane</keyword>
<evidence type="ECO:0000256" key="1">
    <source>
        <dbReference type="SAM" id="Phobius"/>
    </source>
</evidence>
<dbReference type="Proteomes" id="UP001196301">
    <property type="component" value="Unassembled WGS sequence"/>
</dbReference>
<keyword evidence="1" id="KW-0472">Membrane</keyword>
<feature type="transmembrane region" description="Helical" evidence="1">
    <location>
        <begin position="6"/>
        <end position="25"/>
    </location>
</feature>
<comment type="caution">
    <text evidence="2">The sequence shown here is derived from an EMBL/GenBank/DDBJ whole genome shotgun (WGS) entry which is preliminary data.</text>
</comment>
<reference evidence="2 3" key="1">
    <citation type="submission" date="2021-06" db="EMBL/GenBank/DDBJ databases">
        <authorList>
            <person name="Sun Q."/>
            <person name="Li D."/>
        </authorList>
    </citation>
    <scope>NUCLEOTIDE SEQUENCE [LARGE SCALE GENOMIC DNA]</scope>
    <source>
        <strain evidence="2 3">N19</strain>
    </source>
</reference>
<name>A0ABS6DTV8_9FIRM</name>
<gene>
    <name evidence="2" type="ORF">KQI20_02370</name>
</gene>
<evidence type="ECO:0000313" key="2">
    <source>
        <dbReference type="EMBL" id="MBU5335275.1"/>
    </source>
</evidence>
<keyword evidence="1" id="KW-1133">Transmembrane helix</keyword>
<protein>
    <submittedName>
        <fullName evidence="2">Uncharacterized protein</fullName>
    </submittedName>
</protein>